<organism evidence="1 4">
    <name type="scientific">Rotaria magnacalcarata</name>
    <dbReference type="NCBI Taxonomy" id="392030"/>
    <lineage>
        <taxon>Eukaryota</taxon>
        <taxon>Metazoa</taxon>
        <taxon>Spiralia</taxon>
        <taxon>Gnathifera</taxon>
        <taxon>Rotifera</taxon>
        <taxon>Eurotatoria</taxon>
        <taxon>Bdelloidea</taxon>
        <taxon>Philodinida</taxon>
        <taxon>Philodinidae</taxon>
        <taxon>Rotaria</taxon>
    </lineage>
</organism>
<comment type="caution">
    <text evidence="1">The sequence shown here is derived from an EMBL/GenBank/DDBJ whole genome shotgun (WGS) entry which is preliminary data.</text>
</comment>
<accession>A0A814RT97</accession>
<evidence type="ECO:0000313" key="4">
    <source>
        <dbReference type="Proteomes" id="UP000663855"/>
    </source>
</evidence>
<evidence type="ECO:0000313" key="2">
    <source>
        <dbReference type="EMBL" id="CAF2026537.1"/>
    </source>
</evidence>
<dbReference type="Proteomes" id="UP000663856">
    <property type="component" value="Unassembled WGS sequence"/>
</dbReference>
<dbReference type="EMBL" id="CAJNRF010009155">
    <property type="protein sequence ID" value="CAF2107606.1"/>
    <property type="molecule type" value="Genomic_DNA"/>
</dbReference>
<name>A0A814RT97_9BILA</name>
<protein>
    <submittedName>
        <fullName evidence="1">Uncharacterized protein</fullName>
    </submittedName>
</protein>
<evidence type="ECO:0000313" key="3">
    <source>
        <dbReference type="EMBL" id="CAF2107606.1"/>
    </source>
</evidence>
<dbReference type="Proteomes" id="UP000663824">
    <property type="component" value="Unassembled WGS sequence"/>
</dbReference>
<dbReference type="AlphaFoldDB" id="A0A814RT97"/>
<gene>
    <name evidence="1" type="ORF">CJN711_LOCUS8853</name>
    <name evidence="2" type="ORF">MBJ925_LOCUS9555</name>
    <name evidence="3" type="ORF">WKI299_LOCUS21635</name>
</gene>
<evidence type="ECO:0000313" key="1">
    <source>
        <dbReference type="EMBL" id="CAF1137033.1"/>
    </source>
</evidence>
<dbReference type="Proteomes" id="UP000663855">
    <property type="component" value="Unassembled WGS sequence"/>
</dbReference>
<dbReference type="EMBL" id="CAJNRE010003607">
    <property type="protein sequence ID" value="CAF2026537.1"/>
    <property type="molecule type" value="Genomic_DNA"/>
</dbReference>
<reference evidence="1" key="1">
    <citation type="submission" date="2021-02" db="EMBL/GenBank/DDBJ databases">
        <authorList>
            <person name="Nowell W R."/>
        </authorList>
    </citation>
    <scope>NUCLEOTIDE SEQUENCE</scope>
</reference>
<sequence length="118" mass="13227">MNVIKNRLLPSLITIPLLNNTFQNDSSTTQPSFKHHKYNIYLNSNNTFVNRYSRNNFQSSFRTPAFSHNQSRLSTANTVFSLDSSDKTELEPGEVSVSATHCIGCGQLGNEASSYSKF</sequence>
<proteinExistence type="predicted"/>
<dbReference type="EMBL" id="CAJNOV010003278">
    <property type="protein sequence ID" value="CAF1137033.1"/>
    <property type="molecule type" value="Genomic_DNA"/>
</dbReference>